<feature type="signal peptide" evidence="1">
    <location>
        <begin position="1"/>
        <end position="33"/>
    </location>
</feature>
<dbReference type="AlphaFoldDB" id="A0A540V1N5"/>
<name>A0A540V1N5_9BACL</name>
<protein>
    <submittedName>
        <fullName evidence="2">Uncharacterized protein</fullName>
    </submittedName>
</protein>
<organism evidence="2 3">
    <name type="scientific">Ureibacillus terrenus</name>
    <dbReference type="NCBI Taxonomy" id="118246"/>
    <lineage>
        <taxon>Bacteria</taxon>
        <taxon>Bacillati</taxon>
        <taxon>Bacillota</taxon>
        <taxon>Bacilli</taxon>
        <taxon>Bacillales</taxon>
        <taxon>Caryophanaceae</taxon>
        <taxon>Ureibacillus</taxon>
    </lineage>
</organism>
<evidence type="ECO:0000313" key="2">
    <source>
        <dbReference type="EMBL" id="TQE90143.1"/>
    </source>
</evidence>
<evidence type="ECO:0000313" key="3">
    <source>
        <dbReference type="Proteomes" id="UP000315753"/>
    </source>
</evidence>
<accession>A0A540V1N5</accession>
<keyword evidence="3" id="KW-1185">Reference proteome</keyword>
<dbReference type="EMBL" id="VIGD01000015">
    <property type="protein sequence ID" value="TQE90143.1"/>
    <property type="molecule type" value="Genomic_DNA"/>
</dbReference>
<dbReference type="RefSeq" id="WP_141602910.1">
    <property type="nucleotide sequence ID" value="NZ_JARMSB010000006.1"/>
</dbReference>
<proteinExistence type="predicted"/>
<feature type="chain" id="PRO_5021750968" evidence="1">
    <location>
        <begin position="34"/>
        <end position="232"/>
    </location>
</feature>
<dbReference type="Proteomes" id="UP000315753">
    <property type="component" value="Unassembled WGS sequence"/>
</dbReference>
<gene>
    <name evidence="2" type="ORF">FKZ59_11525</name>
</gene>
<reference evidence="2 3" key="1">
    <citation type="submission" date="2019-06" db="EMBL/GenBank/DDBJ databases">
        <title>Genome sequence of Ureibacillus terrenus.</title>
        <authorList>
            <person name="Maclea K.S."/>
            <person name="Simoes M."/>
        </authorList>
    </citation>
    <scope>NUCLEOTIDE SEQUENCE [LARGE SCALE GENOMIC DNA]</scope>
    <source>
        <strain evidence="2 3">ATCC BAA-384</strain>
    </source>
</reference>
<dbReference type="OrthoDB" id="2080087at2"/>
<keyword evidence="1" id="KW-0732">Signal</keyword>
<evidence type="ECO:0000256" key="1">
    <source>
        <dbReference type="SAM" id="SignalP"/>
    </source>
</evidence>
<sequence length="232" mass="25682">MKRKYVFKNLAIFMCTILLISTLGFGLPQDASAAEIDYIALEENLHEEILKEGILDEEISNLLSTDNDLYKFLEGLEQLPPGIEKQGPNKIAKWITNKTGVEVIVEGENLIVPSLEDFGENIPSSISSEINNDKIGTMGVVDCIIAVGLAIGSVGFPASKLLKLKSALNLLGGINKTVQKIYDRYKLLKSWNYRTSAAWKYSIEYVSKSLPSDLRNAFLDFFGIANIIRACT</sequence>
<comment type="caution">
    <text evidence="2">The sequence shown here is derived from an EMBL/GenBank/DDBJ whole genome shotgun (WGS) entry which is preliminary data.</text>
</comment>